<dbReference type="InterPro" id="IPR044651">
    <property type="entry name" value="OTSB-like"/>
</dbReference>
<comment type="function">
    <text evidence="7">Removes the phosphate from trehalose 6-phosphate to produce free trehalose. Trehalose accumulation in plant may improve abiotic stress tolerance.</text>
</comment>
<evidence type="ECO:0000256" key="3">
    <source>
        <dbReference type="ARBA" id="ARBA00005199"/>
    </source>
</evidence>
<keyword evidence="5 8" id="KW-0378">Hydrolase</keyword>
<dbReference type="Gene3D" id="3.40.50.1000">
    <property type="entry name" value="HAD superfamily/HAD-like"/>
    <property type="match status" value="2"/>
</dbReference>
<dbReference type="Proteomes" id="UP000026961">
    <property type="component" value="Chromosome 9"/>
</dbReference>
<keyword evidence="6" id="KW-0346">Stress response</keyword>
<dbReference type="FunFam" id="3.40.50.1000:FF:000073">
    <property type="entry name" value="Trehalose 6-phosphate phosphatase"/>
    <property type="match status" value="1"/>
</dbReference>
<dbReference type="Gramene" id="OGLUM09G08180.1">
    <property type="protein sequence ID" value="OGLUM09G08180.1"/>
    <property type="gene ID" value="OGLUM09G08180"/>
</dbReference>
<keyword evidence="10" id="KW-1185">Reference proteome</keyword>
<proteinExistence type="inferred from homology"/>
<dbReference type="SUPFAM" id="SSF56784">
    <property type="entry name" value="HAD-like"/>
    <property type="match status" value="1"/>
</dbReference>
<dbReference type="Pfam" id="PF02358">
    <property type="entry name" value="Trehalose_PPase"/>
    <property type="match status" value="1"/>
</dbReference>
<dbReference type="EnsemblPlants" id="OGLUM09G08180.1">
    <property type="protein sequence ID" value="OGLUM09G08180.1"/>
    <property type="gene ID" value="OGLUM09G08180"/>
</dbReference>
<evidence type="ECO:0000256" key="6">
    <source>
        <dbReference type="ARBA" id="ARBA00023016"/>
    </source>
</evidence>
<dbReference type="PANTHER" id="PTHR43768:SF3">
    <property type="entry name" value="TREHALOSE 6-PHOSPHATE PHOSPHATASE"/>
    <property type="match status" value="1"/>
</dbReference>
<evidence type="ECO:0000313" key="9">
    <source>
        <dbReference type="EnsemblPlants" id="OGLUM09G08180.3"/>
    </source>
</evidence>
<dbReference type="FunFam" id="3.40.50.1000:FF:000161">
    <property type="entry name" value="Trehalose 6-phosphate phosphatase"/>
    <property type="match status" value="1"/>
</dbReference>
<dbReference type="InterPro" id="IPR006379">
    <property type="entry name" value="HAD-SF_hydro_IIB"/>
</dbReference>
<evidence type="ECO:0000256" key="8">
    <source>
        <dbReference type="RuleBase" id="RU361117"/>
    </source>
</evidence>
<accession>A0A0E0B251</accession>
<dbReference type="CDD" id="cd01627">
    <property type="entry name" value="HAD_TPP"/>
    <property type="match status" value="1"/>
</dbReference>
<dbReference type="InterPro" id="IPR036412">
    <property type="entry name" value="HAD-like_sf"/>
</dbReference>
<evidence type="ECO:0000256" key="2">
    <source>
        <dbReference type="ARBA" id="ARBA00001968"/>
    </source>
</evidence>
<organism evidence="9">
    <name type="scientific">Oryza glumipatula</name>
    <dbReference type="NCBI Taxonomy" id="40148"/>
    <lineage>
        <taxon>Eukaryota</taxon>
        <taxon>Viridiplantae</taxon>
        <taxon>Streptophyta</taxon>
        <taxon>Embryophyta</taxon>
        <taxon>Tracheophyta</taxon>
        <taxon>Spermatophyta</taxon>
        <taxon>Magnoliopsida</taxon>
        <taxon>Liliopsida</taxon>
        <taxon>Poales</taxon>
        <taxon>Poaceae</taxon>
        <taxon>BOP clade</taxon>
        <taxon>Oryzoideae</taxon>
        <taxon>Oryzeae</taxon>
        <taxon>Oryzinae</taxon>
        <taxon>Oryza</taxon>
    </lineage>
</organism>
<evidence type="ECO:0000256" key="5">
    <source>
        <dbReference type="ARBA" id="ARBA00022801"/>
    </source>
</evidence>
<reference evidence="9" key="1">
    <citation type="submission" date="2015-04" db="UniProtKB">
        <authorList>
            <consortium name="EnsemblPlants"/>
        </authorList>
    </citation>
    <scope>IDENTIFICATION</scope>
</reference>
<dbReference type="UniPathway" id="UPA00299"/>
<evidence type="ECO:0000256" key="7">
    <source>
        <dbReference type="ARBA" id="ARBA00025274"/>
    </source>
</evidence>
<dbReference type="AlphaFoldDB" id="A0A0E0B251"/>
<reference evidence="9" key="2">
    <citation type="submission" date="2018-05" db="EMBL/GenBank/DDBJ databases">
        <title>OgluRS3 (Oryza glumaepatula Reference Sequence Version 3).</title>
        <authorList>
            <person name="Zhang J."/>
            <person name="Kudrna D."/>
            <person name="Lee S."/>
            <person name="Talag J."/>
            <person name="Welchert J."/>
            <person name="Wing R.A."/>
        </authorList>
    </citation>
    <scope>NUCLEOTIDE SEQUENCE [LARGE SCALE GENOMIC DNA]</scope>
</reference>
<dbReference type="NCBIfam" id="TIGR01484">
    <property type="entry name" value="HAD-SF-IIB"/>
    <property type="match status" value="1"/>
</dbReference>
<dbReference type="InterPro" id="IPR003337">
    <property type="entry name" value="Trehalose_PPase"/>
</dbReference>
<dbReference type="GO" id="GO:0004805">
    <property type="term" value="F:trehalose-phosphatase activity"/>
    <property type="evidence" value="ECO:0007669"/>
    <property type="project" value="UniProtKB-EC"/>
</dbReference>
<dbReference type="HOGENOM" id="CLU_037265_1_1_1"/>
<evidence type="ECO:0000256" key="1">
    <source>
        <dbReference type="ARBA" id="ARBA00000500"/>
    </source>
</evidence>
<dbReference type="NCBIfam" id="TIGR00685">
    <property type="entry name" value="T6PP"/>
    <property type="match status" value="1"/>
</dbReference>
<dbReference type="STRING" id="40148.A0A0E0B251"/>
<comment type="pathway">
    <text evidence="3 8">Glycan biosynthesis; trehalose biosynthesis.</text>
</comment>
<dbReference type="EnsemblPlants" id="OGLUM09G08180.3">
    <property type="protein sequence ID" value="OGLUM09G08180.3"/>
    <property type="gene ID" value="OGLUM09G08180"/>
</dbReference>
<comment type="catalytic activity">
    <reaction evidence="1 8">
        <text>alpha,alpha-trehalose 6-phosphate + H2O = alpha,alpha-trehalose + phosphate</text>
        <dbReference type="Rhea" id="RHEA:23420"/>
        <dbReference type="ChEBI" id="CHEBI:15377"/>
        <dbReference type="ChEBI" id="CHEBI:16551"/>
        <dbReference type="ChEBI" id="CHEBI:43474"/>
        <dbReference type="ChEBI" id="CHEBI:58429"/>
        <dbReference type="EC" id="3.1.3.12"/>
    </reaction>
</comment>
<dbReference type="PANTHER" id="PTHR43768">
    <property type="entry name" value="TREHALOSE 6-PHOSPHATE PHOSPHATASE"/>
    <property type="match status" value="1"/>
</dbReference>
<evidence type="ECO:0000313" key="10">
    <source>
        <dbReference type="Proteomes" id="UP000026961"/>
    </source>
</evidence>
<comment type="similarity">
    <text evidence="4 8">Belongs to the trehalose phosphatase family.</text>
</comment>
<dbReference type="InterPro" id="IPR023214">
    <property type="entry name" value="HAD_sf"/>
</dbReference>
<dbReference type="EC" id="3.1.3.12" evidence="8"/>
<dbReference type="FunFam" id="3.30.70.1020:FF:000004">
    <property type="entry name" value="Trehalose 6-phosphate phosphatase"/>
    <property type="match status" value="1"/>
</dbReference>
<protein>
    <recommendedName>
        <fullName evidence="8">Trehalose 6-phosphate phosphatase</fullName>
        <ecNumber evidence="8">3.1.3.12</ecNumber>
    </recommendedName>
</protein>
<dbReference type="Gramene" id="OGLUM09G08180.3">
    <property type="protein sequence ID" value="OGLUM09G08180.3"/>
    <property type="gene ID" value="OGLUM09G08180"/>
</dbReference>
<comment type="cofactor">
    <cofactor evidence="2 8">
        <name>a divalent metal cation</name>
        <dbReference type="ChEBI" id="CHEBI:60240"/>
    </cofactor>
</comment>
<name>A0A0E0B251_9ORYZ</name>
<dbReference type="GO" id="GO:0005992">
    <property type="term" value="P:trehalose biosynthetic process"/>
    <property type="evidence" value="ECO:0007669"/>
    <property type="project" value="UniProtKB-UniPathway"/>
</dbReference>
<sequence>MAKASVVVPEQVGAAAAAAQVGCPCPGTTLFPYPPPRAGIAVRRKCLQAAQQLELGAGLRGGWVESMRASSPTHAKAAAALAAGVDEEHAAWMARHPSALGEFEKVVAASKGKQIVMFLDYDGTLSPIVDDPDAAFMSETMRMAVRSVAKHFPTAIVSGRCRDKVFEFVKLAELYYAGSHGMDIKGPASRHAAAKSPPHNKGVLFQPASEFLPMIEQVHDRLEQATRSIPGAKVENNKFCVSVHFRCVDEKSWGALAETVRRVVREFPRLRLSQGRMVFEVRPTIKWDKGKALEFLLDSLGFADCSDVLPVYIGDDRTDEDAFKVLRRRGQGVGILVSKHPKETSASFSLQEPAEVMEFLLRLVEWNRLSRTRLRL</sequence>
<evidence type="ECO:0000256" key="4">
    <source>
        <dbReference type="ARBA" id="ARBA00008770"/>
    </source>
</evidence>
<dbReference type="eggNOG" id="KOG1050">
    <property type="taxonomic scope" value="Eukaryota"/>
</dbReference>